<dbReference type="InterPro" id="IPR033469">
    <property type="entry name" value="CYTH-like_dom_sf"/>
</dbReference>
<comment type="caution">
    <text evidence="2">The sequence shown here is derived from an EMBL/GenBank/DDBJ whole genome shotgun (WGS) entry which is preliminary data.</text>
</comment>
<accession>A0ABV1HEA8</accession>
<dbReference type="Pfam" id="PF01928">
    <property type="entry name" value="CYTH"/>
    <property type="match status" value="1"/>
</dbReference>
<dbReference type="PANTHER" id="PTHR40114:SF1">
    <property type="entry name" value="SLR0698 PROTEIN"/>
    <property type="match status" value="1"/>
</dbReference>
<dbReference type="SUPFAM" id="SSF55154">
    <property type="entry name" value="CYTH-like phosphatases"/>
    <property type="match status" value="1"/>
</dbReference>
<dbReference type="InterPro" id="IPR012042">
    <property type="entry name" value="NeuTTM/CthTTM-like"/>
</dbReference>
<evidence type="ECO:0000259" key="1">
    <source>
        <dbReference type="PROSITE" id="PS51707"/>
    </source>
</evidence>
<protein>
    <submittedName>
        <fullName evidence="2">CYTH domain-containing protein</fullName>
    </submittedName>
</protein>
<dbReference type="Gene3D" id="2.40.320.10">
    <property type="entry name" value="Hypothetical Protein Pfu-838710-001"/>
    <property type="match status" value="1"/>
</dbReference>
<reference evidence="2 3" key="1">
    <citation type="submission" date="2024-03" db="EMBL/GenBank/DDBJ databases">
        <title>Human intestinal bacterial collection.</title>
        <authorList>
            <person name="Pauvert C."/>
            <person name="Hitch T.C.A."/>
            <person name="Clavel T."/>
        </authorList>
    </citation>
    <scope>NUCLEOTIDE SEQUENCE [LARGE SCALE GENOMIC DNA]</scope>
    <source>
        <strain evidence="2 3">CLA-AA-H185</strain>
    </source>
</reference>
<dbReference type="InterPro" id="IPR023577">
    <property type="entry name" value="CYTH_domain"/>
</dbReference>
<gene>
    <name evidence="2" type="ORF">WMO43_05940</name>
</gene>
<dbReference type="SMART" id="SM01118">
    <property type="entry name" value="CYTH"/>
    <property type="match status" value="1"/>
</dbReference>
<name>A0ABV1HEA8_9FIRM</name>
<dbReference type="Proteomes" id="UP001454489">
    <property type="component" value="Unassembled WGS sequence"/>
</dbReference>
<dbReference type="EMBL" id="JBBMEX010000005">
    <property type="protein sequence ID" value="MEQ2557407.1"/>
    <property type="molecule type" value="Genomic_DNA"/>
</dbReference>
<proteinExistence type="predicted"/>
<dbReference type="PROSITE" id="PS51707">
    <property type="entry name" value="CYTH"/>
    <property type="match status" value="1"/>
</dbReference>
<organism evidence="2 3">
    <name type="scientific">Maccoyibacter intestinihominis</name>
    <dbReference type="NCBI Taxonomy" id="3133499"/>
    <lineage>
        <taxon>Bacteria</taxon>
        <taxon>Bacillati</taxon>
        <taxon>Bacillota</taxon>
        <taxon>Clostridia</taxon>
        <taxon>Lachnospirales</taxon>
        <taxon>Lachnospiraceae</taxon>
        <taxon>Maccoyibacter</taxon>
    </lineage>
</organism>
<dbReference type="PIRSF" id="PIRSF016487">
    <property type="entry name" value="CYTH_UCP016487"/>
    <property type="match status" value="1"/>
</dbReference>
<feature type="domain" description="CYTH" evidence="1">
    <location>
        <begin position="3"/>
        <end position="154"/>
    </location>
</feature>
<keyword evidence="3" id="KW-1185">Reference proteome</keyword>
<evidence type="ECO:0000313" key="2">
    <source>
        <dbReference type="EMBL" id="MEQ2557407.1"/>
    </source>
</evidence>
<dbReference type="CDD" id="cd07761">
    <property type="entry name" value="CYTH-like_CthTTM-like"/>
    <property type="match status" value="1"/>
</dbReference>
<dbReference type="PANTHER" id="PTHR40114">
    <property type="entry name" value="SLR0698 PROTEIN"/>
    <property type="match status" value="1"/>
</dbReference>
<sequence>MEALEIERKFLVKKLPEDLKQYECRQLEQGYLCIEPVVRIRRSDDTYTLTYKGKGLLVREEYNLPLTKEAYEHLKPKADGILITKKRYKIPYQSYMIELDIFEGELASLQLAEVEFPTKEEAEAFEAPEWFGEDVTFSGQYQNSSLSRRHIAKE</sequence>
<evidence type="ECO:0000313" key="3">
    <source>
        <dbReference type="Proteomes" id="UP001454489"/>
    </source>
</evidence>
<dbReference type="RefSeq" id="WP_353530577.1">
    <property type="nucleotide sequence ID" value="NZ_JBBMEX010000005.1"/>
</dbReference>